<dbReference type="PANTHER" id="PTHR30383">
    <property type="entry name" value="THIOESTERASE 1/PROTEASE 1/LYSOPHOSPHOLIPASE L1"/>
    <property type="match status" value="1"/>
</dbReference>
<evidence type="ECO:0000313" key="3">
    <source>
        <dbReference type="EMBL" id="ABJ83079.1"/>
    </source>
</evidence>
<dbReference type="Gene3D" id="3.40.50.1110">
    <property type="entry name" value="SGNH hydrolase"/>
    <property type="match status" value="1"/>
</dbReference>
<name>Q026J0_SOLUE</name>
<reference evidence="3" key="1">
    <citation type="submission" date="2006-10" db="EMBL/GenBank/DDBJ databases">
        <title>Complete sequence of Solibacter usitatus Ellin6076.</title>
        <authorList>
            <consortium name="US DOE Joint Genome Institute"/>
            <person name="Copeland A."/>
            <person name="Lucas S."/>
            <person name="Lapidus A."/>
            <person name="Barry K."/>
            <person name="Detter J.C."/>
            <person name="Glavina del Rio T."/>
            <person name="Hammon N."/>
            <person name="Israni S."/>
            <person name="Dalin E."/>
            <person name="Tice H."/>
            <person name="Pitluck S."/>
            <person name="Thompson L.S."/>
            <person name="Brettin T."/>
            <person name="Bruce D."/>
            <person name="Han C."/>
            <person name="Tapia R."/>
            <person name="Gilna P."/>
            <person name="Schmutz J."/>
            <person name="Larimer F."/>
            <person name="Land M."/>
            <person name="Hauser L."/>
            <person name="Kyrpides N."/>
            <person name="Mikhailova N."/>
            <person name="Janssen P.H."/>
            <person name="Kuske C.R."/>
            <person name="Richardson P."/>
        </authorList>
    </citation>
    <scope>NUCLEOTIDE SEQUENCE</scope>
    <source>
        <strain evidence="3">Ellin6076</strain>
    </source>
</reference>
<accession>Q026J0</accession>
<protein>
    <submittedName>
        <fullName evidence="3">Lipolytic enzyme, G-D-S-L family</fullName>
    </submittedName>
</protein>
<dbReference type="CDD" id="cd04501">
    <property type="entry name" value="SGNH_hydrolase_like_4"/>
    <property type="match status" value="1"/>
</dbReference>
<dbReference type="SUPFAM" id="SSF52266">
    <property type="entry name" value="SGNH hydrolase"/>
    <property type="match status" value="1"/>
</dbReference>
<gene>
    <name evidence="3" type="ordered locus">Acid_2089</name>
</gene>
<sequence precursor="true">MHRTILILLTGTLLIGKPGRAQLADEFNVPPANCCLLNTARALADQLQDWNQLGRYRAANEELKKSPVEPGRVVFMGDSITDFWKLDESFPGKPYVNRGIGGQVTSQMLVRLYPDVIALRPAVMTILAGTNDIARNNGPSTPEMIQQNIMAMTELAQKHGIKVLLCSILPVSDYPFLAQQAAAGRGASPPPQGGRGPGGRGPMVRQRMTVGRPPADILKLNAWMKSYAQQVNAIYVDYFSALVDEKGWLKDGLAADGLHPNAEGYKIMSPIVSAAIDQALR</sequence>
<dbReference type="HOGENOM" id="CLU_051989_5_1_0"/>
<dbReference type="InterPro" id="IPR013830">
    <property type="entry name" value="SGNH_hydro"/>
</dbReference>
<dbReference type="GO" id="GO:0004622">
    <property type="term" value="F:phosphatidylcholine lysophospholipase activity"/>
    <property type="evidence" value="ECO:0007669"/>
    <property type="project" value="TreeGrafter"/>
</dbReference>
<dbReference type="InParanoid" id="Q026J0"/>
<dbReference type="STRING" id="234267.Acid_2089"/>
<dbReference type="InterPro" id="IPR036514">
    <property type="entry name" value="SGNH_hydro_sf"/>
</dbReference>
<dbReference type="eggNOG" id="COG2755">
    <property type="taxonomic scope" value="Bacteria"/>
</dbReference>
<dbReference type="AlphaFoldDB" id="Q026J0"/>
<evidence type="ECO:0000256" key="1">
    <source>
        <dbReference type="SAM" id="MobiDB-lite"/>
    </source>
</evidence>
<feature type="region of interest" description="Disordered" evidence="1">
    <location>
        <begin position="182"/>
        <end position="207"/>
    </location>
</feature>
<feature type="domain" description="SGNH hydrolase-type esterase" evidence="2">
    <location>
        <begin position="75"/>
        <end position="267"/>
    </location>
</feature>
<dbReference type="OrthoDB" id="2513075at2"/>
<dbReference type="Pfam" id="PF13472">
    <property type="entry name" value="Lipase_GDSL_2"/>
    <property type="match status" value="1"/>
</dbReference>
<evidence type="ECO:0000259" key="2">
    <source>
        <dbReference type="Pfam" id="PF13472"/>
    </source>
</evidence>
<dbReference type="PANTHER" id="PTHR30383:SF5">
    <property type="entry name" value="SGNH HYDROLASE-TYPE ESTERASE DOMAIN-CONTAINING PROTEIN"/>
    <property type="match status" value="1"/>
</dbReference>
<proteinExistence type="predicted"/>
<organism evidence="3">
    <name type="scientific">Solibacter usitatus (strain Ellin6076)</name>
    <dbReference type="NCBI Taxonomy" id="234267"/>
    <lineage>
        <taxon>Bacteria</taxon>
        <taxon>Pseudomonadati</taxon>
        <taxon>Acidobacteriota</taxon>
        <taxon>Terriglobia</taxon>
        <taxon>Bryobacterales</taxon>
        <taxon>Solibacteraceae</taxon>
        <taxon>Candidatus Solibacter</taxon>
    </lineage>
</organism>
<dbReference type="InterPro" id="IPR051532">
    <property type="entry name" value="Ester_Hydrolysis_Enzymes"/>
</dbReference>
<dbReference type="KEGG" id="sus:Acid_2089"/>
<dbReference type="EMBL" id="CP000473">
    <property type="protein sequence ID" value="ABJ83079.1"/>
    <property type="molecule type" value="Genomic_DNA"/>
</dbReference>